<keyword evidence="3" id="KW-1185">Reference proteome</keyword>
<evidence type="ECO:0000256" key="1">
    <source>
        <dbReference type="SAM" id="MobiDB-lite"/>
    </source>
</evidence>
<feature type="compositionally biased region" description="Polar residues" evidence="1">
    <location>
        <begin position="133"/>
        <end position="166"/>
    </location>
</feature>
<gene>
    <name evidence="2" type="primary">Piso0_002274</name>
    <name evidence="2" type="ORF">GNLVRS01_PISO0J08457g</name>
</gene>
<dbReference type="Proteomes" id="UP000005222">
    <property type="component" value="Chromosome J"/>
</dbReference>
<feature type="compositionally biased region" description="Basic and acidic residues" evidence="1">
    <location>
        <begin position="334"/>
        <end position="348"/>
    </location>
</feature>
<feature type="region of interest" description="Disordered" evidence="1">
    <location>
        <begin position="77"/>
        <end position="200"/>
    </location>
</feature>
<dbReference type="eggNOG" id="ENOG502RQK4">
    <property type="taxonomic scope" value="Eukaryota"/>
</dbReference>
<dbReference type="InParanoid" id="G8YC63"/>
<evidence type="ECO:0000313" key="3">
    <source>
        <dbReference type="Proteomes" id="UP000005222"/>
    </source>
</evidence>
<dbReference type="AlphaFoldDB" id="G8YC63"/>
<protein>
    <submittedName>
        <fullName evidence="2">Piso0_002274 protein</fullName>
    </submittedName>
</protein>
<dbReference type="EMBL" id="FO082050">
    <property type="protein sequence ID" value="CCE82544.1"/>
    <property type="molecule type" value="Genomic_DNA"/>
</dbReference>
<feature type="compositionally biased region" description="Basic and acidic residues" evidence="1">
    <location>
        <begin position="77"/>
        <end position="105"/>
    </location>
</feature>
<sequence length="348" mass="38448">MGLIDEEIWRFGSNYGLPNSYGKTVKRGKTTPAQQSVAPQEKENRDLGQRPKSQGYAGYGAESSECDLIDIIGRLRSERRPLQDISNKKNDDSNTEKKKKTDYLDLRSILRSQSSDTVPLGDTPEDEGENTAKKSQQPGDNMHNIASQISSISLDRRNSNPSSITYRNEAVDHSSGSSSSESEAPESHDDDTMSINDSHTLNTSFLPMNFEYQANTKIHSSSIQTSLSPQNGSLKGNKDLKNLCEKAREKVIVDMTKELDELTSNTKDQEKEEKSSSHHPMKAISTKGDNLKASCAGATGVRNELKKRGSSLAEICNKTNTSKAPPRVGLSKRARLEPLHDYLQKKSV</sequence>
<evidence type="ECO:0000313" key="2">
    <source>
        <dbReference type="EMBL" id="CCE82544.1"/>
    </source>
</evidence>
<feature type="region of interest" description="Disordered" evidence="1">
    <location>
        <begin position="316"/>
        <end position="348"/>
    </location>
</feature>
<organism evidence="2 3">
    <name type="scientific">Pichia sorbitophila (strain ATCC MYA-4447 / BCRC 22081 / CBS 7064 / NBRC 10061 / NRRL Y-12695)</name>
    <name type="common">Hybrid yeast</name>
    <dbReference type="NCBI Taxonomy" id="559304"/>
    <lineage>
        <taxon>Eukaryota</taxon>
        <taxon>Fungi</taxon>
        <taxon>Dikarya</taxon>
        <taxon>Ascomycota</taxon>
        <taxon>Saccharomycotina</taxon>
        <taxon>Pichiomycetes</taxon>
        <taxon>Debaryomycetaceae</taxon>
        <taxon>Millerozyma</taxon>
    </lineage>
</organism>
<reference evidence="2 3" key="1">
    <citation type="journal article" date="2012" name="G3 (Bethesda)">
        <title>Pichia sorbitophila, an interspecies yeast hybrid reveals early steps of genome resolution following polyploidization.</title>
        <authorList>
            <person name="Leh Louis V."/>
            <person name="Despons L."/>
            <person name="Friedrich A."/>
            <person name="Martin T."/>
            <person name="Durrens P."/>
            <person name="Casaregola S."/>
            <person name="Neuveglise C."/>
            <person name="Fairhead C."/>
            <person name="Marck C."/>
            <person name="Cruz J.A."/>
            <person name="Straub M.L."/>
            <person name="Kugler V."/>
            <person name="Sacerdot C."/>
            <person name="Uzunov Z."/>
            <person name="Thierry A."/>
            <person name="Weiss S."/>
            <person name="Bleykasten C."/>
            <person name="De Montigny J."/>
            <person name="Jacques N."/>
            <person name="Jung P."/>
            <person name="Lemaire M."/>
            <person name="Mallet S."/>
            <person name="Morel G."/>
            <person name="Richard G.F."/>
            <person name="Sarkar A."/>
            <person name="Savel G."/>
            <person name="Schacherer J."/>
            <person name="Seret M.L."/>
            <person name="Talla E."/>
            <person name="Samson G."/>
            <person name="Jubin C."/>
            <person name="Poulain J."/>
            <person name="Vacherie B."/>
            <person name="Barbe V."/>
            <person name="Pelletier E."/>
            <person name="Sherman D.J."/>
            <person name="Westhof E."/>
            <person name="Weissenbach J."/>
            <person name="Baret P.V."/>
            <person name="Wincker P."/>
            <person name="Gaillardin C."/>
            <person name="Dujon B."/>
            <person name="Souciet J.L."/>
        </authorList>
    </citation>
    <scope>NUCLEOTIDE SEQUENCE [LARGE SCALE GENOMIC DNA]</scope>
    <source>
        <strain evidence="3">ATCC MYA-4447 / BCRC 22081 / CBS 7064 / NBRC 10061 / NRRL Y-12695</strain>
    </source>
</reference>
<dbReference type="OrthoDB" id="4026822at2759"/>
<proteinExistence type="predicted"/>
<feature type="compositionally biased region" description="Basic and acidic residues" evidence="1">
    <location>
        <begin position="40"/>
        <end position="49"/>
    </location>
</feature>
<feature type="region of interest" description="Disordered" evidence="1">
    <location>
        <begin position="261"/>
        <end position="293"/>
    </location>
</feature>
<feature type="compositionally biased region" description="Basic and acidic residues" evidence="1">
    <location>
        <begin position="267"/>
        <end position="276"/>
    </location>
</feature>
<dbReference type="HOGENOM" id="CLU_797191_0_0_1"/>
<name>G8YC63_PICSO</name>
<accession>G8YC63</accession>
<feature type="region of interest" description="Disordered" evidence="1">
    <location>
        <begin position="14"/>
        <end position="61"/>
    </location>
</feature>